<comment type="caution">
    <text evidence="4">The sequence shown here is derived from an EMBL/GenBank/DDBJ whole genome shotgun (WGS) entry which is preliminary data.</text>
</comment>
<dbReference type="EMBL" id="JAQQWM010000006">
    <property type="protein sequence ID" value="KAK8060025.1"/>
    <property type="molecule type" value="Genomic_DNA"/>
</dbReference>
<gene>
    <name evidence="4" type="ORF">PG996_009955</name>
</gene>
<proteinExistence type="predicted"/>
<keyword evidence="5" id="KW-1185">Reference proteome</keyword>
<protein>
    <recommendedName>
        <fullName evidence="3">Nephrocystin 3-like N-terminal domain-containing protein</fullName>
    </recommendedName>
</protein>
<reference evidence="4 5" key="1">
    <citation type="submission" date="2023-01" db="EMBL/GenBank/DDBJ databases">
        <title>Analysis of 21 Apiospora genomes using comparative genomics revels a genus with tremendous synthesis potential of carbohydrate active enzymes and secondary metabolites.</title>
        <authorList>
            <person name="Sorensen T."/>
        </authorList>
    </citation>
    <scope>NUCLEOTIDE SEQUENCE [LARGE SCALE GENOMIC DNA]</scope>
    <source>
        <strain evidence="4 5">CBS 83171</strain>
    </source>
</reference>
<dbReference type="Proteomes" id="UP001446871">
    <property type="component" value="Unassembled WGS sequence"/>
</dbReference>
<feature type="compositionally biased region" description="Low complexity" evidence="2">
    <location>
        <begin position="282"/>
        <end position="294"/>
    </location>
</feature>
<feature type="compositionally biased region" description="Basic residues" evidence="2">
    <location>
        <begin position="266"/>
        <end position="276"/>
    </location>
</feature>
<evidence type="ECO:0000256" key="2">
    <source>
        <dbReference type="SAM" id="MobiDB-lite"/>
    </source>
</evidence>
<evidence type="ECO:0000256" key="1">
    <source>
        <dbReference type="ARBA" id="ARBA00022737"/>
    </source>
</evidence>
<dbReference type="PANTHER" id="PTHR40619">
    <property type="entry name" value="FUNGAL STAND N-TERMINAL GOODBYE DOMAIN-CONTAINING PROTEIN"/>
    <property type="match status" value="1"/>
</dbReference>
<accession>A0ABR1UM79</accession>
<sequence>MRSKPELVGNNRISFILLLEEVRVYLRITASKLLAVDLPCGGDGYFTPASYGSTILIRAVQKISTFPVLYHFCVPRGSDPNLKNDLLACGRGVLASLLFQLLEHVRGVDLDFLSRRQNRLKSVIDGSGRLVLVLEELLMRVPKSTCVYIVIDGVWKLQNDKDQDVLDRLLGIVRDEEMFVKILVTSPFSLDILSPVKIEEAKKRKRAKKAKATVSPESSFLTLHVPQHVDGGHHDFNTSWVEEEMNEVIRECPVSSQASSGLGPGRKSKGKKKASKTKGMNDISSECDTSSSNSDDTDDSGYA</sequence>
<feature type="domain" description="Nephrocystin 3-like N-terminal" evidence="3">
    <location>
        <begin position="54"/>
        <end position="186"/>
    </location>
</feature>
<evidence type="ECO:0000313" key="5">
    <source>
        <dbReference type="Proteomes" id="UP001446871"/>
    </source>
</evidence>
<organism evidence="4 5">
    <name type="scientific">Apiospora saccharicola</name>
    <dbReference type="NCBI Taxonomy" id="335842"/>
    <lineage>
        <taxon>Eukaryota</taxon>
        <taxon>Fungi</taxon>
        <taxon>Dikarya</taxon>
        <taxon>Ascomycota</taxon>
        <taxon>Pezizomycotina</taxon>
        <taxon>Sordariomycetes</taxon>
        <taxon>Xylariomycetidae</taxon>
        <taxon>Amphisphaeriales</taxon>
        <taxon>Apiosporaceae</taxon>
        <taxon>Apiospora</taxon>
    </lineage>
</organism>
<evidence type="ECO:0000259" key="3">
    <source>
        <dbReference type="Pfam" id="PF24883"/>
    </source>
</evidence>
<name>A0ABR1UM79_9PEZI</name>
<evidence type="ECO:0000313" key="4">
    <source>
        <dbReference type="EMBL" id="KAK8060025.1"/>
    </source>
</evidence>
<keyword evidence="1" id="KW-0677">Repeat</keyword>
<feature type="region of interest" description="Disordered" evidence="2">
    <location>
        <begin position="254"/>
        <end position="303"/>
    </location>
</feature>
<dbReference type="InterPro" id="IPR056884">
    <property type="entry name" value="NPHP3-like_N"/>
</dbReference>
<dbReference type="PANTHER" id="PTHR40619:SF3">
    <property type="entry name" value="FUNGAL STAND N-TERMINAL GOODBYE DOMAIN-CONTAINING PROTEIN"/>
    <property type="match status" value="1"/>
</dbReference>
<dbReference type="Pfam" id="PF24883">
    <property type="entry name" value="NPHP3_N"/>
    <property type="match status" value="1"/>
</dbReference>